<evidence type="ECO:0000256" key="2">
    <source>
        <dbReference type="SAM" id="SignalP"/>
    </source>
</evidence>
<feature type="compositionally biased region" description="Polar residues" evidence="1">
    <location>
        <begin position="239"/>
        <end position="263"/>
    </location>
</feature>
<feature type="signal peptide" evidence="2">
    <location>
        <begin position="1"/>
        <end position="19"/>
    </location>
</feature>
<name>A0A2T3AK04_9PEZI</name>
<evidence type="ECO:0000313" key="3">
    <source>
        <dbReference type="EMBL" id="PSS00823.1"/>
    </source>
</evidence>
<feature type="chain" id="PRO_5015612935" evidence="2">
    <location>
        <begin position="20"/>
        <end position="397"/>
    </location>
</feature>
<reference evidence="3 4" key="1">
    <citation type="journal article" date="2018" name="Mycol. Prog.">
        <title>Coniella lustricola, a new species from submerged detritus.</title>
        <authorList>
            <person name="Raudabaugh D.B."/>
            <person name="Iturriaga T."/>
            <person name="Carver A."/>
            <person name="Mondo S."/>
            <person name="Pangilinan J."/>
            <person name="Lipzen A."/>
            <person name="He G."/>
            <person name="Amirebrahimi M."/>
            <person name="Grigoriev I.V."/>
            <person name="Miller A.N."/>
        </authorList>
    </citation>
    <scope>NUCLEOTIDE SEQUENCE [LARGE SCALE GENOMIC DNA]</scope>
    <source>
        <strain evidence="3 4">B22-T-1</strain>
    </source>
</reference>
<dbReference type="Proteomes" id="UP000241462">
    <property type="component" value="Unassembled WGS sequence"/>
</dbReference>
<dbReference type="InParanoid" id="A0A2T3AK04"/>
<accession>A0A2T3AK04</accession>
<dbReference type="AlphaFoldDB" id="A0A2T3AK04"/>
<keyword evidence="2" id="KW-0732">Signal</keyword>
<gene>
    <name evidence="3" type="ORF">BD289DRAFT_8495</name>
</gene>
<feature type="compositionally biased region" description="Polar residues" evidence="1">
    <location>
        <begin position="352"/>
        <end position="368"/>
    </location>
</feature>
<dbReference type="STRING" id="2025994.A0A2T3AK04"/>
<evidence type="ECO:0000256" key="1">
    <source>
        <dbReference type="SAM" id="MobiDB-lite"/>
    </source>
</evidence>
<organism evidence="3 4">
    <name type="scientific">Coniella lustricola</name>
    <dbReference type="NCBI Taxonomy" id="2025994"/>
    <lineage>
        <taxon>Eukaryota</taxon>
        <taxon>Fungi</taxon>
        <taxon>Dikarya</taxon>
        <taxon>Ascomycota</taxon>
        <taxon>Pezizomycotina</taxon>
        <taxon>Sordariomycetes</taxon>
        <taxon>Sordariomycetidae</taxon>
        <taxon>Diaporthales</taxon>
        <taxon>Schizoparmaceae</taxon>
        <taxon>Coniella</taxon>
    </lineage>
</organism>
<feature type="compositionally biased region" description="Low complexity" evidence="1">
    <location>
        <begin position="314"/>
        <end position="340"/>
    </location>
</feature>
<evidence type="ECO:0000313" key="4">
    <source>
        <dbReference type="Proteomes" id="UP000241462"/>
    </source>
</evidence>
<feature type="compositionally biased region" description="Basic and acidic residues" evidence="1">
    <location>
        <begin position="388"/>
        <end position="397"/>
    </location>
</feature>
<keyword evidence="4" id="KW-1185">Reference proteome</keyword>
<dbReference type="EMBL" id="KZ678381">
    <property type="protein sequence ID" value="PSS00823.1"/>
    <property type="molecule type" value="Genomic_DNA"/>
</dbReference>
<sequence>MMRLTTTLVASLLIAQTAAQTCVLQPRIATVTQCFPHSNGATPTLALGPTPVLQSPVESGQPIIVNIEAPICYSCGCQGDGCVATNIYETTFLSICPTAGLTSQVYTVTETYTGVSAARNQQPPRVKTSGLPFGFTTALHSCTACNPPVKAIVTHPVTTYPYVTGLSKPSPAPAGVAPFEIHAGVDTVPGETGSFGPGLGHIGGSESWGAASWPDTGSESPSSGEDMPSWSDDMEPSGLGTSSQSASDTGSESPSSGEDTPSWSDDMEPSGLGTSAQPAPDTGLSPGWPGGQGVAGSDSPSGWNTNEDSESDPSEPGYSSSSISGALANTATSTRRSSSAPMMFDASLGGAPSSSNATTTSWDSSPTRKSPRFPRQAFICSRSIPWPDDQHEFDTNA</sequence>
<dbReference type="OrthoDB" id="5101370at2759"/>
<protein>
    <submittedName>
        <fullName evidence="3">Uncharacterized protein</fullName>
    </submittedName>
</protein>
<feature type="region of interest" description="Disordered" evidence="1">
    <location>
        <begin position="188"/>
        <end position="397"/>
    </location>
</feature>
<proteinExistence type="predicted"/>
<feature type="compositionally biased region" description="Gly residues" evidence="1">
    <location>
        <begin position="193"/>
        <end position="203"/>
    </location>
</feature>